<dbReference type="Proteomes" id="UP001169027">
    <property type="component" value="Unassembled WGS sequence"/>
</dbReference>
<protein>
    <recommendedName>
        <fullName evidence="3">Head-tail joining protein</fullName>
    </recommendedName>
</protein>
<dbReference type="RefSeq" id="WP_301805699.1">
    <property type="nucleotide sequence ID" value="NZ_JAUJZH010000003.1"/>
</dbReference>
<accession>A0ABT8RZG0</accession>
<evidence type="ECO:0000313" key="2">
    <source>
        <dbReference type="Proteomes" id="UP001169027"/>
    </source>
</evidence>
<dbReference type="EMBL" id="JAUKVY010000003">
    <property type="protein sequence ID" value="MDO1531965.1"/>
    <property type="molecule type" value="Genomic_DNA"/>
</dbReference>
<gene>
    <name evidence="1" type="ORF">Q2T77_06675</name>
</gene>
<name>A0ABT8RZG0_9BURK</name>
<evidence type="ECO:0000313" key="1">
    <source>
        <dbReference type="EMBL" id="MDO1531965.1"/>
    </source>
</evidence>
<sequence>MSGFYDEMAAVADEILKEFGGPAVLSRVTPAAYDPTTGTTTGETTTTWPATGAKFDYEQNDIDGTKIRQGDQRVYLSTIGVVNPQTGDTLTIAGTAYNVVASRPLQPALVAVLFDVQVRGVL</sequence>
<comment type="caution">
    <text evidence="1">The sequence shown here is derived from an EMBL/GenBank/DDBJ whole genome shotgun (WGS) entry which is preliminary data.</text>
</comment>
<organism evidence="1 2">
    <name type="scientific">Variovorax ginsengisoli</name>
    <dbReference type="NCBI Taxonomy" id="363844"/>
    <lineage>
        <taxon>Bacteria</taxon>
        <taxon>Pseudomonadati</taxon>
        <taxon>Pseudomonadota</taxon>
        <taxon>Betaproteobacteria</taxon>
        <taxon>Burkholderiales</taxon>
        <taxon>Comamonadaceae</taxon>
        <taxon>Variovorax</taxon>
    </lineage>
</organism>
<keyword evidence="2" id="KW-1185">Reference proteome</keyword>
<proteinExistence type="predicted"/>
<reference evidence="1" key="1">
    <citation type="submission" date="2023-06" db="EMBL/GenBank/DDBJ databases">
        <authorList>
            <person name="Jiang Y."/>
            <person name="Liu Q."/>
        </authorList>
    </citation>
    <scope>NUCLEOTIDE SEQUENCE</scope>
    <source>
        <strain evidence="1">CGMCC 1.12090</strain>
    </source>
</reference>
<evidence type="ECO:0008006" key="3">
    <source>
        <dbReference type="Google" id="ProtNLM"/>
    </source>
</evidence>